<dbReference type="GO" id="GO:0005524">
    <property type="term" value="F:ATP binding"/>
    <property type="evidence" value="ECO:0007669"/>
    <property type="project" value="InterPro"/>
</dbReference>
<dbReference type="Pfam" id="PF19778">
    <property type="entry name" value="RE_endonuc"/>
    <property type="match status" value="1"/>
</dbReference>
<dbReference type="SUPFAM" id="SSF52540">
    <property type="entry name" value="P-loop containing nucleoside triphosphate hydrolases"/>
    <property type="match status" value="2"/>
</dbReference>
<accession>A0A5S5D5P1</accession>
<dbReference type="InterPro" id="IPR006935">
    <property type="entry name" value="Helicase/UvrB_N"/>
</dbReference>
<organism evidence="2 3">
    <name type="scientific">Sphingobacterium allocomposti</name>
    <dbReference type="NCBI Taxonomy" id="415956"/>
    <lineage>
        <taxon>Bacteria</taxon>
        <taxon>Pseudomonadati</taxon>
        <taxon>Bacteroidota</taxon>
        <taxon>Sphingobacteriia</taxon>
        <taxon>Sphingobacteriales</taxon>
        <taxon>Sphingobacteriaceae</taxon>
        <taxon>Sphingobacterium</taxon>
    </lineage>
</organism>
<dbReference type="InterPro" id="IPR027417">
    <property type="entry name" value="P-loop_NTPase"/>
</dbReference>
<dbReference type="InterPro" id="IPR045572">
    <property type="entry name" value="RE_endonuc_C"/>
</dbReference>
<dbReference type="PANTHER" id="PTHR47396">
    <property type="entry name" value="TYPE I RESTRICTION ENZYME ECOKI R PROTEIN"/>
    <property type="match status" value="1"/>
</dbReference>
<evidence type="ECO:0000313" key="3">
    <source>
        <dbReference type="Proteomes" id="UP000325105"/>
    </source>
</evidence>
<feature type="domain" description="Helicase ATP-binding" evidence="1">
    <location>
        <begin position="4"/>
        <end position="277"/>
    </location>
</feature>
<evidence type="ECO:0000313" key="2">
    <source>
        <dbReference type="EMBL" id="TYP91363.1"/>
    </source>
</evidence>
<dbReference type="EMBL" id="VNHX01000020">
    <property type="protein sequence ID" value="TYP91363.1"/>
    <property type="molecule type" value="Genomic_DNA"/>
</dbReference>
<dbReference type="InterPro" id="IPR014001">
    <property type="entry name" value="Helicase_ATP-bd"/>
</dbReference>
<dbReference type="AlphaFoldDB" id="A0A5S5D5P1"/>
<dbReference type="Pfam" id="PF04851">
    <property type="entry name" value="ResIII"/>
    <property type="match status" value="1"/>
</dbReference>
<name>A0A5S5D5P1_9SPHI</name>
<gene>
    <name evidence="2" type="ORF">BC792_12071</name>
</gene>
<dbReference type="GO" id="GO:0015668">
    <property type="term" value="F:type III site-specific deoxyribonuclease activity"/>
    <property type="evidence" value="ECO:0007669"/>
    <property type="project" value="InterPro"/>
</dbReference>
<dbReference type="GO" id="GO:0005829">
    <property type="term" value="C:cytosol"/>
    <property type="evidence" value="ECO:0007669"/>
    <property type="project" value="TreeGrafter"/>
</dbReference>
<dbReference type="OrthoDB" id="9804145at2"/>
<proteinExistence type="predicted"/>
<dbReference type="InterPro" id="IPR050742">
    <property type="entry name" value="Helicase_Restrict-Modif_Enz"/>
</dbReference>
<sequence length="966" mass="110772">MKLKFDSTQDYQIQAVNSFIDLFDGQPLNQGDYTIEINAKADIGQQLSTIQTELGIGNHLAIDENTILKNLHNIQERNDLDPTPETEFKNNNFNFSVEMETGTGKTYVYLRTIFELSQKYGFKKFIIVVPSVAIREGTLKNIEITAEHFKALYNNIEFEHFVYDSKKANRLRQFATSNQLQIMIINIDAFNKESNIFNQERNQLSGFSPRDFIHSVRPIVLIDEPQSVDNTPKAQEAIKSLNPLCIFRFSATHKNLYNLIYKLDPIKAYELRLVKQIVVASVLGANAQNDAYIKLMEVDNKSGIKAKIKIQVQDKGSVKEKDFWVKQNADLYILSNEREAYRNGFEVLDISCEPGNEFIDFTSGRLYLGQERGGITDDLIEVQIKNTIKKHLDKELQLKGKGIKVLSLFFVDKVANYRIYDAEGKPAKGKFAELFEHHYSELIKLPQYKELDVFPVDKLHDGYFSADKKGVFKDTNGSTQADDDTYAKIMRNKEQLLSMDEPLKFIFSHSALREGWDNPNVFQICVLREVGSTKERRQTLGRGLRLPVNADGERVKDDNINKLTVIARESYADFAAGLQKEYEDDCGVTFGKVPKIAFSKLSVLVGEEEKPLGRKASEDIWSELVSKGFVDTNGKIQPAFNPSKEGFSLGLSEQFVQQEAEIITVLQSYQLERHIKKDEEPKRLKINKQIFLDPEFENLWNKIKHRTTYQVNYSTDTLIANAIKSITEMEKIEAVKVSYREDIVGIEKKGVTTTNTKANEIKIEYTGILPDILAYLQKETELTRATLVKILSGCTRIAEFAINPQKFMDAVAAIINRELHKLMIDGIKYEKLTTGQVEWSMQLFREEELKDYFEQCLQVQKSVYNTVIYDSEVERRFAEELDKREDIKLFVKLPGFFKVETPIGTYNPDWAIVKHNDETIYLVRETKSTKNFEKLRNSEADKIKCGRKHFEAIGANFDVVTSSAEV</sequence>
<protein>
    <submittedName>
        <fullName evidence="2">Type III restriction enzyme</fullName>
    </submittedName>
</protein>
<dbReference type="RefSeq" id="WP_148909640.1">
    <property type="nucleotide sequence ID" value="NZ_VNHX01000020.1"/>
</dbReference>
<comment type="caution">
    <text evidence="2">The sequence shown here is derived from an EMBL/GenBank/DDBJ whole genome shotgun (WGS) entry which is preliminary data.</text>
</comment>
<dbReference type="GO" id="GO:0003677">
    <property type="term" value="F:DNA binding"/>
    <property type="evidence" value="ECO:0007669"/>
    <property type="project" value="InterPro"/>
</dbReference>
<keyword evidence="3" id="KW-1185">Reference proteome</keyword>
<dbReference type="Proteomes" id="UP000325105">
    <property type="component" value="Unassembled WGS sequence"/>
</dbReference>
<dbReference type="PANTHER" id="PTHR47396:SF1">
    <property type="entry name" value="ATP-DEPENDENT HELICASE IRC3-RELATED"/>
    <property type="match status" value="1"/>
</dbReference>
<dbReference type="Gene3D" id="3.40.50.300">
    <property type="entry name" value="P-loop containing nucleotide triphosphate hydrolases"/>
    <property type="match status" value="2"/>
</dbReference>
<reference evidence="2 3" key="1">
    <citation type="submission" date="2019-07" db="EMBL/GenBank/DDBJ databases">
        <title>Genomic Encyclopedia of Archaeal and Bacterial Type Strains, Phase II (KMG-II): from individual species to whole genera.</title>
        <authorList>
            <person name="Goeker M."/>
        </authorList>
    </citation>
    <scope>NUCLEOTIDE SEQUENCE [LARGE SCALE GENOMIC DNA]</scope>
    <source>
        <strain evidence="2 3">DSM 18850</strain>
    </source>
</reference>
<evidence type="ECO:0000259" key="1">
    <source>
        <dbReference type="SMART" id="SM00487"/>
    </source>
</evidence>
<dbReference type="SMART" id="SM00487">
    <property type="entry name" value="DEXDc"/>
    <property type="match status" value="1"/>
</dbReference>